<comment type="similarity">
    <text evidence="1">Belongs to the RuvC family.</text>
</comment>
<evidence type="ECO:0000256" key="14">
    <source>
        <dbReference type="ARBA" id="ARBA00030265"/>
    </source>
</evidence>
<dbReference type="EMBL" id="CP043314">
    <property type="protein sequence ID" value="QEK38882.1"/>
    <property type="molecule type" value="Genomic_DNA"/>
</dbReference>
<dbReference type="CDD" id="cd16962">
    <property type="entry name" value="RuvC"/>
    <property type="match status" value="1"/>
</dbReference>
<evidence type="ECO:0000256" key="8">
    <source>
        <dbReference type="ARBA" id="ARBA00022842"/>
    </source>
</evidence>
<dbReference type="GO" id="GO:0046872">
    <property type="term" value="F:metal ion binding"/>
    <property type="evidence" value="ECO:0007669"/>
    <property type="project" value="UniProtKB-KW"/>
</dbReference>
<reference evidence="15 16" key="1">
    <citation type="submission" date="2019-08" db="EMBL/GenBank/DDBJ databases">
        <title>Highly reduced genomes of protist endosymbionts show evolutionary convergence.</title>
        <authorList>
            <person name="George E."/>
            <person name="Husnik F."/>
            <person name="Tashyreva D."/>
            <person name="Prokopchuk G."/>
            <person name="Horak A."/>
            <person name="Kwong W.K."/>
            <person name="Lukes J."/>
            <person name="Keeling P.J."/>
        </authorList>
    </citation>
    <scope>NUCLEOTIDE SEQUENCE [LARGE SCALE GENOMIC DNA]</scope>
    <source>
        <strain evidence="15">1604HC</strain>
    </source>
</reference>
<dbReference type="PANTHER" id="PTHR30194">
    <property type="entry name" value="CROSSOVER JUNCTION ENDODEOXYRIBONUCLEASE RUVC"/>
    <property type="match status" value="1"/>
</dbReference>
<evidence type="ECO:0000256" key="3">
    <source>
        <dbReference type="ARBA" id="ARBA00022722"/>
    </source>
</evidence>
<dbReference type="GO" id="GO:0003677">
    <property type="term" value="F:DNA binding"/>
    <property type="evidence" value="ECO:0007669"/>
    <property type="project" value="UniProtKB-KW"/>
</dbReference>
<keyword evidence="4" id="KW-0479">Metal-binding</keyword>
<dbReference type="AlphaFoldDB" id="A0A5C0UHP9"/>
<evidence type="ECO:0000313" key="16">
    <source>
        <dbReference type="Proteomes" id="UP000324924"/>
    </source>
</evidence>
<dbReference type="InterPro" id="IPR002176">
    <property type="entry name" value="X-over_junc_endoDNase_RuvC"/>
</dbReference>
<evidence type="ECO:0000256" key="9">
    <source>
        <dbReference type="ARBA" id="ARBA00023125"/>
    </source>
</evidence>
<keyword evidence="3" id="KW-0540">Nuclease</keyword>
<dbReference type="Pfam" id="PF02075">
    <property type="entry name" value="RuvC"/>
    <property type="match status" value="1"/>
</dbReference>
<keyword evidence="10" id="KW-0233">DNA recombination</keyword>
<dbReference type="PRINTS" id="PR00696">
    <property type="entry name" value="RSOLVASERUVC"/>
</dbReference>
<evidence type="ECO:0000256" key="13">
    <source>
        <dbReference type="ARBA" id="ARBA00029488"/>
    </source>
</evidence>
<dbReference type="Gene3D" id="3.30.420.10">
    <property type="entry name" value="Ribonuclease H-like superfamily/Ribonuclease H"/>
    <property type="match status" value="1"/>
</dbReference>
<evidence type="ECO:0000256" key="2">
    <source>
        <dbReference type="ARBA" id="ARBA00022490"/>
    </source>
</evidence>
<keyword evidence="8" id="KW-0460">Magnesium</keyword>
<evidence type="ECO:0000256" key="5">
    <source>
        <dbReference type="ARBA" id="ARBA00022759"/>
    </source>
</evidence>
<evidence type="ECO:0000256" key="1">
    <source>
        <dbReference type="ARBA" id="ARBA00009518"/>
    </source>
</evidence>
<gene>
    <name evidence="15" type="ORF">FZC36_00305</name>
</gene>
<dbReference type="Proteomes" id="UP000324924">
    <property type="component" value="Chromosome"/>
</dbReference>
<dbReference type="EC" id="3.1.21.10" evidence="13"/>
<dbReference type="SUPFAM" id="SSF53098">
    <property type="entry name" value="Ribonuclease H-like"/>
    <property type="match status" value="1"/>
</dbReference>
<keyword evidence="11" id="KW-0234">DNA repair</keyword>
<sequence length="161" mass="17449">MKILGIDVGIRKTGWGLIKITGKTKKYLDYGLIKPDPKLTIEQRLCFLHINITAVIANSNPDQIGIEKTFVGLNPASGLILGAAFGSILTAIGMSKVPMCSYSTKIIKQIVAEKGNATKEEMASAVCKVLKIDIDQHDVTDAFGAALCHWESMQELTENSN</sequence>
<evidence type="ECO:0000256" key="11">
    <source>
        <dbReference type="ARBA" id="ARBA00023204"/>
    </source>
</evidence>
<evidence type="ECO:0000256" key="7">
    <source>
        <dbReference type="ARBA" id="ARBA00022801"/>
    </source>
</evidence>
<dbReference type="KEGG" id="nabu:FZC36_00305"/>
<protein>
    <recommendedName>
        <fullName evidence="13">crossover junction endodeoxyribonuclease</fullName>
        <ecNumber evidence="13">3.1.21.10</ecNumber>
    </recommendedName>
    <alternativeName>
        <fullName evidence="14">Holliday junction resolvase RuvC</fullName>
    </alternativeName>
</protein>
<evidence type="ECO:0000256" key="10">
    <source>
        <dbReference type="ARBA" id="ARBA00023172"/>
    </source>
</evidence>
<dbReference type="FunFam" id="3.30.420.10:FF:000002">
    <property type="entry name" value="Crossover junction endodeoxyribonuclease RuvC"/>
    <property type="match status" value="1"/>
</dbReference>
<evidence type="ECO:0000256" key="6">
    <source>
        <dbReference type="ARBA" id="ARBA00022763"/>
    </source>
</evidence>
<name>A0A5C0UHP9_9PROT</name>
<proteinExistence type="inferred from homology"/>
<dbReference type="RefSeq" id="WP_148972005.1">
    <property type="nucleotide sequence ID" value="NZ_CP043314.1"/>
</dbReference>
<dbReference type="InterPro" id="IPR036397">
    <property type="entry name" value="RNaseH_sf"/>
</dbReference>
<keyword evidence="6" id="KW-0227">DNA damage</keyword>
<dbReference type="PANTHER" id="PTHR30194:SF3">
    <property type="entry name" value="CROSSOVER JUNCTION ENDODEOXYRIBONUCLEASE RUVC"/>
    <property type="match status" value="1"/>
</dbReference>
<dbReference type="GO" id="GO:0006281">
    <property type="term" value="P:DNA repair"/>
    <property type="evidence" value="ECO:0007669"/>
    <property type="project" value="UniProtKB-KW"/>
</dbReference>
<keyword evidence="7" id="KW-0378">Hydrolase</keyword>
<keyword evidence="2" id="KW-0963">Cytoplasm</keyword>
<dbReference type="OrthoDB" id="9805499at2"/>
<keyword evidence="5" id="KW-0255">Endonuclease</keyword>
<evidence type="ECO:0000313" key="15">
    <source>
        <dbReference type="EMBL" id="QEK38882.1"/>
    </source>
</evidence>
<comment type="catalytic activity">
    <reaction evidence="12">
        <text>Endonucleolytic cleavage at a junction such as a reciprocal single-stranded crossover between two homologous DNA duplexes (Holliday junction).</text>
        <dbReference type="EC" id="3.1.21.10"/>
    </reaction>
</comment>
<dbReference type="GO" id="GO:0009432">
    <property type="term" value="P:SOS response"/>
    <property type="evidence" value="ECO:0007669"/>
    <property type="project" value="UniProtKB-ARBA"/>
</dbReference>
<organism evidence="15 16">
    <name type="scientific">Candidatus Nesciobacter abundans</name>
    <dbReference type="NCBI Taxonomy" id="2601668"/>
    <lineage>
        <taxon>Bacteria</taxon>
        <taxon>Pseudomonadati</taxon>
        <taxon>Pseudomonadota</taxon>
        <taxon>Alphaproteobacteria</taxon>
        <taxon>Holosporales</taxon>
        <taxon>Holosporaceae</taxon>
        <taxon>Candidatus Nesciobacter</taxon>
    </lineage>
</organism>
<keyword evidence="16" id="KW-1185">Reference proteome</keyword>
<evidence type="ECO:0000256" key="12">
    <source>
        <dbReference type="ARBA" id="ARBA00029354"/>
    </source>
</evidence>
<dbReference type="GO" id="GO:0006310">
    <property type="term" value="P:DNA recombination"/>
    <property type="evidence" value="ECO:0007669"/>
    <property type="project" value="UniProtKB-KW"/>
</dbReference>
<keyword evidence="9" id="KW-0238">DNA-binding</keyword>
<accession>A0A5C0UHP9</accession>
<dbReference type="GO" id="GO:0008821">
    <property type="term" value="F:crossover junction DNA endonuclease activity"/>
    <property type="evidence" value="ECO:0007669"/>
    <property type="project" value="UniProtKB-EC"/>
</dbReference>
<evidence type="ECO:0000256" key="4">
    <source>
        <dbReference type="ARBA" id="ARBA00022723"/>
    </source>
</evidence>
<dbReference type="InterPro" id="IPR012337">
    <property type="entry name" value="RNaseH-like_sf"/>
</dbReference>